<dbReference type="PANTHER" id="PTHR45953">
    <property type="entry name" value="IDURONATE 2-SULFATASE"/>
    <property type="match status" value="1"/>
</dbReference>
<dbReference type="InterPro" id="IPR000917">
    <property type="entry name" value="Sulfatase_N"/>
</dbReference>
<comment type="caution">
    <text evidence="8">The sequence shown here is derived from an EMBL/GenBank/DDBJ whole genome shotgun (WGS) entry which is preliminary data.</text>
</comment>
<evidence type="ECO:0000256" key="1">
    <source>
        <dbReference type="ARBA" id="ARBA00001913"/>
    </source>
</evidence>
<reference evidence="8 9" key="1">
    <citation type="journal article" date="2014" name="Genome Announc.">
        <title>Draft Genome Sequences of Marine Flavobacterium Algibacter lectus Strains SS8 and NR4.</title>
        <authorList>
            <person name="Takatani N."/>
            <person name="Nakanishi M."/>
            <person name="Meirelles P."/>
            <person name="Mino S."/>
            <person name="Suda W."/>
            <person name="Oshima K."/>
            <person name="Hattori M."/>
            <person name="Ohkuma M."/>
            <person name="Hosokawa M."/>
            <person name="Miyashita K."/>
            <person name="Thompson F.L."/>
            <person name="Niwa A."/>
            <person name="Sawabe T."/>
            <person name="Sawabe T."/>
        </authorList>
    </citation>
    <scope>NUCLEOTIDE SEQUENCE [LARGE SCALE GENOMIC DNA]</scope>
    <source>
        <strain evidence="8 9">JCM 19300</strain>
    </source>
</reference>
<keyword evidence="4" id="KW-0732">Signal</keyword>
<dbReference type="InterPro" id="IPR035874">
    <property type="entry name" value="IDS"/>
</dbReference>
<dbReference type="PANTHER" id="PTHR45953:SF1">
    <property type="entry name" value="IDURONATE 2-SULFATASE"/>
    <property type="match status" value="1"/>
</dbReference>
<protein>
    <submittedName>
        <fullName evidence="8">Choline-sulfatase</fullName>
        <ecNumber evidence="8">3.1.6.6</ecNumber>
    </submittedName>
</protein>
<dbReference type="CDD" id="cd16030">
    <property type="entry name" value="iduronate-2-sulfatase"/>
    <property type="match status" value="1"/>
</dbReference>
<feature type="domain" description="Sulfatase N-terminal" evidence="7">
    <location>
        <begin position="34"/>
        <end position="387"/>
    </location>
</feature>
<dbReference type="SUPFAM" id="SSF53649">
    <property type="entry name" value="Alkaline phosphatase-like"/>
    <property type="match status" value="1"/>
</dbReference>
<dbReference type="GO" id="GO:0005737">
    <property type="term" value="C:cytoplasm"/>
    <property type="evidence" value="ECO:0007669"/>
    <property type="project" value="TreeGrafter"/>
</dbReference>
<keyword evidence="6" id="KW-0106">Calcium</keyword>
<sequence length="480" mass="54493">MGINYTFKILKMKKHILYTLFSLVTLFGFSQEKPNVLFIMVDDMNDWVGAFGGNQQAITPNIDALAEKSIIFKNAYCSAPLCNPSRSSLLTGYRPSTTGIYGNSEIFREIKGFENTITLPQYFEANGYNTAASGKIFHNARGNGEVPKEGSDPGSFQTERIGNAGTVFPDEKNKHQHGLNLKERGIKGSFKRSFDWFGTDTKDEENNDWKSAEFCADYINQEHNKPFFVACGIFKPHLPWYVPKKYFDLYNLEDIKLPEVLENDLDDVGKIGKNMVKSKVHQSLLDTNKWKEAVRAYLSNISFADACIGHVLGALENSAYANNTIVVIMGDHGWHLGEKQHWSKNVLWERAAKTPLLIFDPRNKETGVSTKIVSLLDVYPTLVDLCDLPKKQDLDGNSIKPLLHNLNTEWNEIALTSKSKGTHSLRNEQYRYTVYSDGFEELYDHKVDPNEWVNIASKSTSNDVLKMFRTELKIKLKNEI</sequence>
<dbReference type="EC" id="3.1.6.6" evidence="8"/>
<dbReference type="Pfam" id="PF00884">
    <property type="entry name" value="Sulfatase"/>
    <property type="match status" value="1"/>
</dbReference>
<evidence type="ECO:0000256" key="5">
    <source>
        <dbReference type="ARBA" id="ARBA00022801"/>
    </source>
</evidence>
<dbReference type="GO" id="GO:0004423">
    <property type="term" value="F:iduronate-2-sulfatase activity"/>
    <property type="evidence" value="ECO:0007669"/>
    <property type="project" value="InterPro"/>
</dbReference>
<dbReference type="InterPro" id="IPR017850">
    <property type="entry name" value="Alkaline_phosphatase_core_sf"/>
</dbReference>
<keyword evidence="5 8" id="KW-0378">Hydrolase</keyword>
<keyword evidence="3" id="KW-0479">Metal-binding</keyword>
<dbReference type="EMBL" id="BBNQ01000012">
    <property type="protein sequence ID" value="GAL63527.1"/>
    <property type="molecule type" value="Genomic_DNA"/>
</dbReference>
<gene>
    <name evidence="8" type="ORF">JCM19300_1876</name>
</gene>
<evidence type="ECO:0000256" key="4">
    <source>
        <dbReference type="ARBA" id="ARBA00022729"/>
    </source>
</evidence>
<comment type="cofactor">
    <cofactor evidence="1">
        <name>Ca(2+)</name>
        <dbReference type="ChEBI" id="CHEBI:29108"/>
    </cofactor>
</comment>
<evidence type="ECO:0000256" key="6">
    <source>
        <dbReference type="ARBA" id="ARBA00022837"/>
    </source>
</evidence>
<evidence type="ECO:0000256" key="3">
    <source>
        <dbReference type="ARBA" id="ARBA00022723"/>
    </source>
</evidence>
<dbReference type="GO" id="GO:0046872">
    <property type="term" value="F:metal ion binding"/>
    <property type="evidence" value="ECO:0007669"/>
    <property type="project" value="UniProtKB-KW"/>
</dbReference>
<accession>A0A090W7N0</accession>
<dbReference type="Proteomes" id="UP000029644">
    <property type="component" value="Unassembled WGS sequence"/>
</dbReference>
<dbReference type="PROSITE" id="PS00149">
    <property type="entry name" value="SULFATASE_2"/>
    <property type="match status" value="1"/>
</dbReference>
<evidence type="ECO:0000313" key="8">
    <source>
        <dbReference type="EMBL" id="GAL63527.1"/>
    </source>
</evidence>
<comment type="similarity">
    <text evidence="2">Belongs to the sulfatase family.</text>
</comment>
<dbReference type="InterPro" id="IPR024607">
    <property type="entry name" value="Sulfatase_CS"/>
</dbReference>
<evidence type="ECO:0000256" key="2">
    <source>
        <dbReference type="ARBA" id="ARBA00008779"/>
    </source>
</evidence>
<dbReference type="AlphaFoldDB" id="A0A090W7N0"/>
<evidence type="ECO:0000259" key="7">
    <source>
        <dbReference type="Pfam" id="PF00884"/>
    </source>
</evidence>
<dbReference type="GO" id="GO:0047753">
    <property type="term" value="F:choline-sulfatase activity"/>
    <property type="evidence" value="ECO:0007669"/>
    <property type="project" value="UniProtKB-EC"/>
</dbReference>
<proteinExistence type="inferred from homology"/>
<evidence type="ECO:0000313" key="9">
    <source>
        <dbReference type="Proteomes" id="UP000029644"/>
    </source>
</evidence>
<dbReference type="Gene3D" id="3.40.720.10">
    <property type="entry name" value="Alkaline Phosphatase, subunit A"/>
    <property type="match status" value="1"/>
</dbReference>
<organism evidence="8 9">
    <name type="scientific">Algibacter lectus</name>
    <dbReference type="NCBI Taxonomy" id="221126"/>
    <lineage>
        <taxon>Bacteria</taxon>
        <taxon>Pseudomonadati</taxon>
        <taxon>Bacteroidota</taxon>
        <taxon>Flavobacteriia</taxon>
        <taxon>Flavobacteriales</taxon>
        <taxon>Flavobacteriaceae</taxon>
        <taxon>Algibacter</taxon>
    </lineage>
</organism>
<name>A0A090W7N0_9FLAO</name>